<feature type="non-terminal residue" evidence="2">
    <location>
        <position position="1"/>
    </location>
</feature>
<evidence type="ECO:0000313" key="2">
    <source>
        <dbReference type="EMBL" id="VDI81836.1"/>
    </source>
</evidence>
<evidence type="ECO:0000256" key="1">
    <source>
        <dbReference type="SAM" id="MobiDB-lite"/>
    </source>
</evidence>
<dbReference type="AlphaFoldDB" id="A0A8B6HN54"/>
<organism evidence="2 3">
    <name type="scientific">Mytilus galloprovincialis</name>
    <name type="common">Mediterranean mussel</name>
    <dbReference type="NCBI Taxonomy" id="29158"/>
    <lineage>
        <taxon>Eukaryota</taxon>
        <taxon>Metazoa</taxon>
        <taxon>Spiralia</taxon>
        <taxon>Lophotrochozoa</taxon>
        <taxon>Mollusca</taxon>
        <taxon>Bivalvia</taxon>
        <taxon>Autobranchia</taxon>
        <taxon>Pteriomorphia</taxon>
        <taxon>Mytilida</taxon>
        <taxon>Mytiloidea</taxon>
        <taxon>Mytilidae</taxon>
        <taxon>Mytilinae</taxon>
        <taxon>Mytilus</taxon>
    </lineage>
</organism>
<feature type="region of interest" description="Disordered" evidence="1">
    <location>
        <begin position="29"/>
        <end position="57"/>
    </location>
</feature>
<proteinExistence type="predicted"/>
<comment type="caution">
    <text evidence="2">The sequence shown here is derived from an EMBL/GenBank/DDBJ whole genome shotgun (WGS) entry which is preliminary data.</text>
</comment>
<keyword evidence="3" id="KW-1185">Reference proteome</keyword>
<sequence>SDLPNRFINLPIHNLDPIINTHEEKTIVTKSKPDRKVKPKDNGPNIDTEKCDKDTVSPPQLLHERFGKIVFKKSRAGRDLLIGKVQNRELLVVYETDRMQIRTLNDDDYNYEHYEQLVVKEFEDVTETIFWNDTANYGIEKMINYVKKHNL</sequence>
<gene>
    <name evidence="2" type="ORF">MGAL_10B009286</name>
</gene>
<accession>A0A8B6HN54</accession>
<dbReference type="EMBL" id="UYJE01010293">
    <property type="protein sequence ID" value="VDI81836.1"/>
    <property type="molecule type" value="Genomic_DNA"/>
</dbReference>
<dbReference type="OrthoDB" id="6070643at2759"/>
<dbReference type="Proteomes" id="UP000596742">
    <property type="component" value="Unassembled WGS sequence"/>
</dbReference>
<evidence type="ECO:0000313" key="3">
    <source>
        <dbReference type="Proteomes" id="UP000596742"/>
    </source>
</evidence>
<feature type="compositionally biased region" description="Basic and acidic residues" evidence="1">
    <location>
        <begin position="29"/>
        <end position="55"/>
    </location>
</feature>
<name>A0A8B6HN54_MYTGA</name>
<reference evidence="2" key="1">
    <citation type="submission" date="2018-11" db="EMBL/GenBank/DDBJ databases">
        <authorList>
            <person name="Alioto T."/>
            <person name="Alioto T."/>
        </authorList>
    </citation>
    <scope>NUCLEOTIDE SEQUENCE</scope>
</reference>
<protein>
    <submittedName>
        <fullName evidence="2">Uncharacterized protein</fullName>
    </submittedName>
</protein>